<keyword evidence="1" id="KW-0732">Signal</keyword>
<dbReference type="OrthoDB" id="10012075at2759"/>
<reference evidence="6" key="1">
    <citation type="submission" date="2013-04" db="EMBL/GenBank/DDBJ databases">
        <authorList>
            <person name="Qu J."/>
            <person name="Murali S.C."/>
            <person name="Bandaranaike D."/>
            <person name="Bellair M."/>
            <person name="Blankenburg K."/>
            <person name="Chao H."/>
            <person name="Dinh H."/>
            <person name="Doddapaneni H."/>
            <person name="Downs B."/>
            <person name="Dugan-Rocha S."/>
            <person name="Elkadiri S."/>
            <person name="Gnanaolivu R.D."/>
            <person name="Hernandez B."/>
            <person name="Javaid M."/>
            <person name="Jayaseelan J.C."/>
            <person name="Lee S."/>
            <person name="Li M."/>
            <person name="Ming W."/>
            <person name="Munidasa M."/>
            <person name="Muniz J."/>
            <person name="Nguyen L."/>
            <person name="Ongeri F."/>
            <person name="Osuji N."/>
            <person name="Pu L.-L."/>
            <person name="Puazo M."/>
            <person name="Qu C."/>
            <person name="Quiroz J."/>
            <person name="Raj R."/>
            <person name="Weissenberger G."/>
            <person name="Xin Y."/>
            <person name="Zou X."/>
            <person name="Han Y."/>
            <person name="Richards S."/>
            <person name="Worley K."/>
            <person name="Muzny D."/>
            <person name="Gibbs R."/>
        </authorList>
    </citation>
    <scope>NUCLEOTIDE SEQUENCE</scope>
    <source>
        <strain evidence="6">Sampled in the wild</strain>
    </source>
</reference>
<evidence type="ECO:0000259" key="5">
    <source>
        <dbReference type="PROSITE" id="PS50835"/>
    </source>
</evidence>
<dbReference type="InterPro" id="IPR003599">
    <property type="entry name" value="Ig_sub"/>
</dbReference>
<reference evidence="6" key="2">
    <citation type="submission" date="2017-10" db="EMBL/GenBank/DDBJ databases">
        <title>Ladona fulva Genome sequencing and assembly.</title>
        <authorList>
            <person name="Murali S."/>
            <person name="Richards S."/>
            <person name="Bandaranaike D."/>
            <person name="Bellair M."/>
            <person name="Blankenburg K."/>
            <person name="Chao H."/>
            <person name="Dinh H."/>
            <person name="Doddapaneni H."/>
            <person name="Dugan-Rocha S."/>
            <person name="Elkadiri S."/>
            <person name="Gnanaolivu R."/>
            <person name="Hernandez B."/>
            <person name="Skinner E."/>
            <person name="Javaid M."/>
            <person name="Lee S."/>
            <person name="Li M."/>
            <person name="Ming W."/>
            <person name="Munidasa M."/>
            <person name="Muniz J."/>
            <person name="Nguyen L."/>
            <person name="Hughes D."/>
            <person name="Osuji N."/>
            <person name="Pu L.-L."/>
            <person name="Puazo M."/>
            <person name="Qu C."/>
            <person name="Quiroz J."/>
            <person name="Raj R."/>
            <person name="Weissenberger G."/>
            <person name="Xin Y."/>
            <person name="Zou X."/>
            <person name="Han Y."/>
            <person name="Worley K."/>
            <person name="Muzny D."/>
            <person name="Gibbs R."/>
        </authorList>
    </citation>
    <scope>NUCLEOTIDE SEQUENCE</scope>
    <source>
        <strain evidence="6">Sampled in the wild</strain>
    </source>
</reference>
<dbReference type="PROSITE" id="PS50835">
    <property type="entry name" value="IG_LIKE"/>
    <property type="match status" value="2"/>
</dbReference>
<keyword evidence="2" id="KW-0677">Repeat</keyword>
<dbReference type="Proteomes" id="UP000792457">
    <property type="component" value="Unassembled WGS sequence"/>
</dbReference>
<proteinExistence type="predicted"/>
<dbReference type="EMBL" id="KZ308412">
    <property type="protein sequence ID" value="KAG8229138.1"/>
    <property type="molecule type" value="Genomic_DNA"/>
</dbReference>
<dbReference type="InterPro" id="IPR013783">
    <property type="entry name" value="Ig-like_fold"/>
</dbReference>
<dbReference type="FunFam" id="2.60.40.10:FF:000376">
    <property type="entry name" value="CLUMA_CG000981, isoform A"/>
    <property type="match status" value="2"/>
</dbReference>
<comment type="caution">
    <text evidence="6">The sequence shown here is derived from an EMBL/GenBank/DDBJ whole genome shotgun (WGS) entry which is preliminary data.</text>
</comment>
<evidence type="ECO:0000256" key="2">
    <source>
        <dbReference type="ARBA" id="ARBA00022737"/>
    </source>
</evidence>
<protein>
    <recommendedName>
        <fullName evidence="5">Ig-like domain-containing protein</fullName>
    </recommendedName>
</protein>
<dbReference type="InterPro" id="IPR051170">
    <property type="entry name" value="Neural/epithelial_adhesion"/>
</dbReference>
<dbReference type="InterPro" id="IPR003598">
    <property type="entry name" value="Ig_sub2"/>
</dbReference>
<dbReference type="PANTHER" id="PTHR12231">
    <property type="entry name" value="CTX-RELATED TYPE I TRANSMEMBRANE PROTEIN"/>
    <property type="match status" value="1"/>
</dbReference>
<dbReference type="Gene3D" id="2.60.40.10">
    <property type="entry name" value="Immunoglobulins"/>
    <property type="match status" value="2"/>
</dbReference>
<dbReference type="InterPro" id="IPR007110">
    <property type="entry name" value="Ig-like_dom"/>
</dbReference>
<evidence type="ECO:0000256" key="1">
    <source>
        <dbReference type="ARBA" id="ARBA00022729"/>
    </source>
</evidence>
<keyword evidence="7" id="KW-1185">Reference proteome</keyword>
<organism evidence="6 7">
    <name type="scientific">Ladona fulva</name>
    <name type="common">Scarce chaser dragonfly</name>
    <name type="synonym">Libellula fulva</name>
    <dbReference type="NCBI Taxonomy" id="123851"/>
    <lineage>
        <taxon>Eukaryota</taxon>
        <taxon>Metazoa</taxon>
        <taxon>Ecdysozoa</taxon>
        <taxon>Arthropoda</taxon>
        <taxon>Hexapoda</taxon>
        <taxon>Insecta</taxon>
        <taxon>Pterygota</taxon>
        <taxon>Palaeoptera</taxon>
        <taxon>Odonata</taxon>
        <taxon>Epiprocta</taxon>
        <taxon>Anisoptera</taxon>
        <taxon>Libelluloidea</taxon>
        <taxon>Libellulidae</taxon>
        <taxon>Ladona</taxon>
    </lineage>
</organism>
<evidence type="ECO:0000313" key="6">
    <source>
        <dbReference type="EMBL" id="KAG8229138.1"/>
    </source>
</evidence>
<gene>
    <name evidence="6" type="ORF">J437_LFUL009727</name>
</gene>
<evidence type="ECO:0000256" key="4">
    <source>
        <dbReference type="ARBA" id="ARBA00023319"/>
    </source>
</evidence>
<dbReference type="GO" id="GO:0043005">
    <property type="term" value="C:neuron projection"/>
    <property type="evidence" value="ECO:0007669"/>
    <property type="project" value="TreeGrafter"/>
</dbReference>
<accession>A0A8K0KB04</accession>
<dbReference type="AlphaFoldDB" id="A0A8K0KB04"/>
<dbReference type="SMART" id="SM00408">
    <property type="entry name" value="IGc2"/>
    <property type="match status" value="2"/>
</dbReference>
<feature type="domain" description="Ig-like" evidence="5">
    <location>
        <begin position="14"/>
        <end position="93"/>
    </location>
</feature>
<keyword evidence="4" id="KW-0393">Immunoglobulin domain</keyword>
<dbReference type="PANTHER" id="PTHR12231:SF157">
    <property type="entry name" value="DPR-INTERACTING PROTEIN EPSILON-RELATED"/>
    <property type="match status" value="1"/>
</dbReference>
<name>A0A8K0KB04_LADFU</name>
<dbReference type="InterPro" id="IPR036179">
    <property type="entry name" value="Ig-like_dom_sf"/>
</dbReference>
<dbReference type="SUPFAM" id="SSF48726">
    <property type="entry name" value="Immunoglobulin"/>
    <property type="match status" value="2"/>
</dbReference>
<evidence type="ECO:0000256" key="3">
    <source>
        <dbReference type="ARBA" id="ARBA00023157"/>
    </source>
</evidence>
<dbReference type="SMART" id="SM00409">
    <property type="entry name" value="IG"/>
    <property type="match status" value="2"/>
</dbReference>
<feature type="domain" description="Ig-like" evidence="5">
    <location>
        <begin position="97"/>
        <end position="191"/>
    </location>
</feature>
<dbReference type="Pfam" id="PF13927">
    <property type="entry name" value="Ig_3"/>
    <property type="match status" value="2"/>
</dbReference>
<sequence>MLWIPHQLVGAPLGYSVTLECFTEAHPSSLNYWTREDGHMIHESHKYRAENVVGTPSYKTHMKLTISNIQEKDYGTYKCVAKNPRGETDGTIRLYIPPMLWIPHQLVGAPLGYSVTLECFTEAHPSSLNYWTREDGHMIHESHKYRAENVVGTPSYKTHMKLTISNIQEKDYGTYKCVAKNPRGETDGTIRLYSE</sequence>
<keyword evidence="3" id="KW-1015">Disulfide bond</keyword>
<evidence type="ECO:0000313" key="7">
    <source>
        <dbReference type="Proteomes" id="UP000792457"/>
    </source>
</evidence>